<keyword evidence="3" id="KW-1185">Reference proteome</keyword>
<evidence type="ECO:0000259" key="1">
    <source>
        <dbReference type="Pfam" id="PF02538"/>
    </source>
</evidence>
<dbReference type="PANTHER" id="PTHR11365:SF23">
    <property type="entry name" value="HYPOTHETICAL 5-OXOPROLINASE (EUROFUNG)-RELATED"/>
    <property type="match status" value="1"/>
</dbReference>
<dbReference type="GO" id="GO:0005829">
    <property type="term" value="C:cytosol"/>
    <property type="evidence" value="ECO:0007669"/>
    <property type="project" value="TreeGrafter"/>
</dbReference>
<dbReference type="PANTHER" id="PTHR11365">
    <property type="entry name" value="5-OXOPROLINASE RELATED"/>
    <property type="match status" value="1"/>
</dbReference>
<comment type="caution">
    <text evidence="2">The sequence shown here is derived from an EMBL/GenBank/DDBJ whole genome shotgun (WGS) entry which is preliminary data.</text>
</comment>
<dbReference type="GO" id="GO:0006749">
    <property type="term" value="P:glutathione metabolic process"/>
    <property type="evidence" value="ECO:0007669"/>
    <property type="project" value="TreeGrafter"/>
</dbReference>
<proteinExistence type="predicted"/>
<dbReference type="GO" id="GO:0017168">
    <property type="term" value="F:5-oxoprolinase (ATP-hydrolyzing) activity"/>
    <property type="evidence" value="ECO:0007669"/>
    <property type="project" value="TreeGrafter"/>
</dbReference>
<dbReference type="EC" id="3.5.2.14" evidence="2"/>
<accession>A0A927MG16</accession>
<dbReference type="RefSeq" id="WP_192597824.1">
    <property type="nucleotide sequence ID" value="NZ_JADBEL010000004.1"/>
</dbReference>
<feature type="domain" description="Hydantoinase B/oxoprolinase" evidence="1">
    <location>
        <begin position="13"/>
        <end position="537"/>
    </location>
</feature>
<evidence type="ECO:0000313" key="2">
    <source>
        <dbReference type="EMBL" id="MBE1554029.1"/>
    </source>
</evidence>
<dbReference type="GO" id="GO:0047423">
    <property type="term" value="F:N-methylhydantoinase (ATP-hydrolyzing) activity"/>
    <property type="evidence" value="ECO:0007669"/>
    <property type="project" value="UniProtKB-EC"/>
</dbReference>
<keyword evidence="2" id="KW-0378">Hydrolase</keyword>
<dbReference type="AlphaFoldDB" id="A0A927MG16"/>
<dbReference type="InterPro" id="IPR003692">
    <property type="entry name" value="Hydantoinase_B"/>
</dbReference>
<gene>
    <name evidence="2" type="ORF">H4683_001104</name>
</gene>
<protein>
    <submittedName>
        <fullName evidence="2">N-methylhydantoinase B</fullName>
        <ecNumber evidence="2">3.5.2.14</ecNumber>
    </submittedName>
</protein>
<dbReference type="Pfam" id="PF02538">
    <property type="entry name" value="Hydantoinase_B"/>
    <property type="match status" value="1"/>
</dbReference>
<name>A0A927MG16_9BACL</name>
<sequence>MTTTQELFQSKLDPVTFEVLRNAYVNLVDQMSEQVLRTCYSFVIYNRDFSSALCDAQGNTIAQGTQDISVHVGTLHLTAKAVIEDFEGDIHPGDVFLVNDPYRGGTHFSDTRVVLPVFHRGEIIAYMQVNGHWADMGGSVPGSFDIKAKDHYGEGMRIPPVRIYSKGVYLKDVANLLVSNMRVPEERLGDLRSQVEATKVGERQLLALIKKYGVETVLIAFDEVQDYVERVTRANVKNLPDGTWESTDYIDMDPEVGDGLIPINVKMTIKDDEVFYDLSGSHSYIGCFLNAGYGASLSAAYAGTKTFFPEIPLNSGFYRVVHVELPENSVVNAPCPIAVTGFCSGAYEKIMNACFELWSSILPERALACSFNLEYLLVGGWDTRKEEQKYFMWYDWMAGGHGGRNNRDGANALSPVFGVGLSIQSCEGQERLSPVVTTKHEIMMDSGGPGEFRGGCGVEKGGVLTAVADTVMSYCCDRSRSITWGISGGLPSSPHGAWLNPEKDSREFLGAIFSNVKVKSGDSFMRPSAGGGGLGDPLKRNPNAVLEDVIDEYVSIERAKKDYGVVISEIDRDLDLFELDEQATVLAREYIRSNRKAWLREDIEKVASMYSSGEIDKLDLIRKYGVVFDYEKNEILPISTGQYREMLEERMVPHWS</sequence>
<dbReference type="InterPro" id="IPR045079">
    <property type="entry name" value="Oxoprolinase-like"/>
</dbReference>
<organism evidence="2 3">
    <name type="scientific">Sporosarcina limicola</name>
    <dbReference type="NCBI Taxonomy" id="34101"/>
    <lineage>
        <taxon>Bacteria</taxon>
        <taxon>Bacillati</taxon>
        <taxon>Bacillota</taxon>
        <taxon>Bacilli</taxon>
        <taxon>Bacillales</taxon>
        <taxon>Caryophanaceae</taxon>
        <taxon>Sporosarcina</taxon>
    </lineage>
</organism>
<evidence type="ECO:0000313" key="3">
    <source>
        <dbReference type="Proteomes" id="UP000658225"/>
    </source>
</evidence>
<reference evidence="2" key="1">
    <citation type="submission" date="2020-10" db="EMBL/GenBank/DDBJ databases">
        <title>Genomic Encyclopedia of Type Strains, Phase IV (KMG-IV): sequencing the most valuable type-strain genomes for metagenomic binning, comparative biology and taxonomic classification.</title>
        <authorList>
            <person name="Goeker M."/>
        </authorList>
    </citation>
    <scope>NUCLEOTIDE SEQUENCE</scope>
    <source>
        <strain evidence="2">DSM 13886</strain>
    </source>
</reference>
<dbReference type="Proteomes" id="UP000658225">
    <property type="component" value="Unassembled WGS sequence"/>
</dbReference>
<dbReference type="EMBL" id="JADBEL010000004">
    <property type="protein sequence ID" value="MBE1554029.1"/>
    <property type="molecule type" value="Genomic_DNA"/>
</dbReference>